<dbReference type="RefSeq" id="WP_148664055.1">
    <property type="nucleotide sequence ID" value="NZ_AP017457.1"/>
</dbReference>
<feature type="region of interest" description="Disordered" evidence="1">
    <location>
        <begin position="50"/>
        <end position="82"/>
    </location>
</feature>
<dbReference type="KEGG" id="amin:AUMI_110640"/>
<dbReference type="OrthoDB" id="10011951at2"/>
<gene>
    <name evidence="2" type="ORF">AUMI_110640</name>
</gene>
<keyword evidence="2" id="KW-0449">Lipoprotein</keyword>
<dbReference type="EMBL" id="AP017457">
    <property type="protein sequence ID" value="BAU99606.1"/>
    <property type="molecule type" value="Genomic_DNA"/>
</dbReference>
<name>A0A173LX90_9MICO</name>
<sequence>MRKILGIAAGAITAVAFTIWGVASVNTTPEPVQTQQVVVQDAPISTSIDAVQAPAVDNATPIPEPPKKCPEGSQANSGDASGDTSCYWEICFHLTLPDSTHPECSSDFKP</sequence>
<evidence type="ECO:0000313" key="3">
    <source>
        <dbReference type="Proteomes" id="UP000243847"/>
    </source>
</evidence>
<dbReference type="AlphaFoldDB" id="A0A173LX90"/>
<reference evidence="2 3" key="1">
    <citation type="journal article" date="2016" name="Genome Announc.">
        <title>Complete Genome Sequence of Aurantimicrobium minutum Type Strain KNCT, a Planktonic Ultramicrobacterium Isolated from River Water.</title>
        <authorList>
            <person name="Nakai R."/>
            <person name="Fujisawa T."/>
            <person name="Nakamura Y."/>
            <person name="Nishide H."/>
            <person name="Uchiyama I."/>
            <person name="Baba T."/>
            <person name="Toyoda A."/>
            <person name="Fujiyama A."/>
            <person name="Naganuma T."/>
            <person name="Niki H."/>
        </authorList>
    </citation>
    <scope>NUCLEOTIDE SEQUENCE [LARGE SCALE GENOMIC DNA]</scope>
    <source>
        <strain evidence="2 3">KNC</strain>
    </source>
</reference>
<accession>A0A173LX90</accession>
<evidence type="ECO:0000313" key="2">
    <source>
        <dbReference type="EMBL" id="BAU99606.1"/>
    </source>
</evidence>
<proteinExistence type="predicted"/>
<dbReference type="GeneID" id="80452774"/>
<dbReference type="Proteomes" id="UP000243847">
    <property type="component" value="Chromosome sequence1"/>
</dbReference>
<evidence type="ECO:0000256" key="1">
    <source>
        <dbReference type="SAM" id="MobiDB-lite"/>
    </source>
</evidence>
<organism evidence="2 3">
    <name type="scientific">Aurantimicrobium minutum</name>
    <dbReference type="NCBI Taxonomy" id="708131"/>
    <lineage>
        <taxon>Bacteria</taxon>
        <taxon>Bacillati</taxon>
        <taxon>Actinomycetota</taxon>
        <taxon>Actinomycetes</taxon>
        <taxon>Micrococcales</taxon>
        <taxon>Microbacteriaceae</taxon>
        <taxon>Aurantimicrobium</taxon>
    </lineage>
</organism>
<protein>
    <submittedName>
        <fullName evidence="2">Rare lipoprotein RlpA</fullName>
    </submittedName>
</protein>
<feature type="compositionally biased region" description="Polar residues" evidence="1">
    <location>
        <begin position="73"/>
        <end position="82"/>
    </location>
</feature>